<reference evidence="3 4" key="3">
    <citation type="submission" date="2021-02" db="EMBL/GenBank/DDBJ databases">
        <authorList>
            <person name="Merkel A.Y."/>
        </authorList>
    </citation>
    <scope>NUCLEOTIDE SEQUENCE [LARGE SCALE GENOMIC DNA]</scope>
    <source>
        <strain evidence="3 4">T05b</strain>
    </source>
</reference>
<comment type="caution">
    <text evidence="3">The sequence shown here is derived from an EMBL/GenBank/DDBJ whole genome shotgun (WGS) entry which is preliminary data.</text>
</comment>
<dbReference type="RefSeq" id="WP_205459470.1">
    <property type="nucleotide sequence ID" value="NZ_JAFHKK010000019.1"/>
</dbReference>
<accession>A0ABS2WTD9</accession>
<evidence type="ECO:0000256" key="1">
    <source>
        <dbReference type="SAM" id="MobiDB-lite"/>
    </source>
</evidence>
<reference evidence="3 4" key="2">
    <citation type="submission" date="2021-02" db="EMBL/GenBank/DDBJ databases">
        <title>Sulfurospirillum tamanensis sp. nov.</title>
        <authorList>
            <person name="Frolova A."/>
            <person name="Merkel A."/>
            <person name="Slobodkin A."/>
        </authorList>
    </citation>
    <scope>NUCLEOTIDE SEQUENCE [LARGE SCALE GENOMIC DNA]</scope>
    <source>
        <strain evidence="3 4">T05b</strain>
    </source>
</reference>
<name>A0ABS2WTD9_9BACT</name>
<keyword evidence="4" id="KW-1185">Reference proteome</keyword>
<dbReference type="EMBL" id="JAFHKK010000019">
    <property type="protein sequence ID" value="MBN2964923.1"/>
    <property type="molecule type" value="Genomic_DNA"/>
</dbReference>
<dbReference type="InterPro" id="IPR029787">
    <property type="entry name" value="Nucleotide_cyclase"/>
</dbReference>
<organism evidence="3 4">
    <name type="scientific">Sulfurospirillum tamanense</name>
    <dbReference type="NCBI Taxonomy" id="2813362"/>
    <lineage>
        <taxon>Bacteria</taxon>
        <taxon>Pseudomonadati</taxon>
        <taxon>Campylobacterota</taxon>
        <taxon>Epsilonproteobacteria</taxon>
        <taxon>Campylobacterales</taxon>
        <taxon>Sulfurospirillaceae</taxon>
        <taxon>Sulfurospirillum</taxon>
    </lineage>
</organism>
<gene>
    <name evidence="3" type="ORF">JWV37_09045</name>
</gene>
<evidence type="ECO:0000313" key="3">
    <source>
        <dbReference type="EMBL" id="MBN2964923.1"/>
    </source>
</evidence>
<dbReference type="SUPFAM" id="SSF55073">
    <property type="entry name" value="Nucleotide cyclase"/>
    <property type="match status" value="1"/>
</dbReference>
<proteinExistence type="predicted"/>
<feature type="compositionally biased region" description="Pro residues" evidence="1">
    <location>
        <begin position="24"/>
        <end position="37"/>
    </location>
</feature>
<reference evidence="4" key="1">
    <citation type="submission" date="2021-02" db="EMBL/GenBank/DDBJ databases">
        <title>Sulfurospirillum tamanensis sp. nov.</title>
        <authorList>
            <person name="Merkel A.Y."/>
        </authorList>
    </citation>
    <scope>NUCLEOTIDE SEQUENCE [LARGE SCALE GENOMIC DNA]</scope>
    <source>
        <strain evidence="4">T05b</strain>
    </source>
</reference>
<sequence length="352" mass="39442">MVRLDKNKIRGTLTRAAVKDPEPAKPPTEAPASPPPEGSDLEKFSHYVLKQLIEENVPPTPVNFQIYFEKLLEQKPLSFRKRINELLEVDTANDDEQRAKIEREIKEGFTQIKTMLQGIATIYKNLTVMKGLAKKRQDELNVNTSQLAVQNVITAFSGDLGKLSALMERQLAGLKEGYERAGATLKSIEQEAIFDTRYGIYNKRYLIKTIESEKESIKKYGYSSTLMLLKVKDAALSRIVNSKDRAVLLRNISKLLLKTSRRSDVVAHYGEGVFAMAMKHTNIESAKKACERIAELIYATSFFIGEMELDIDIELAIVELQGDKGVEESLIAALDALPLSGREQEAYAVGTL</sequence>
<feature type="domain" description="GGDEF" evidence="2">
    <location>
        <begin position="181"/>
        <end position="348"/>
    </location>
</feature>
<dbReference type="InterPro" id="IPR043128">
    <property type="entry name" value="Rev_trsase/Diguanyl_cyclase"/>
</dbReference>
<evidence type="ECO:0000259" key="2">
    <source>
        <dbReference type="SMART" id="SM00267"/>
    </source>
</evidence>
<dbReference type="InterPro" id="IPR000160">
    <property type="entry name" value="GGDEF_dom"/>
</dbReference>
<dbReference type="Pfam" id="PF00990">
    <property type="entry name" value="GGDEF"/>
    <property type="match status" value="1"/>
</dbReference>
<dbReference type="SMART" id="SM00267">
    <property type="entry name" value="GGDEF"/>
    <property type="match status" value="1"/>
</dbReference>
<feature type="region of interest" description="Disordered" evidence="1">
    <location>
        <begin position="1"/>
        <end position="41"/>
    </location>
</feature>
<dbReference type="Gene3D" id="3.30.70.270">
    <property type="match status" value="1"/>
</dbReference>
<protein>
    <submittedName>
        <fullName evidence="3">Diguanylate cyclase</fullName>
    </submittedName>
</protein>
<dbReference type="NCBIfam" id="TIGR00254">
    <property type="entry name" value="GGDEF"/>
    <property type="match status" value="1"/>
</dbReference>
<dbReference type="Proteomes" id="UP000703590">
    <property type="component" value="Unassembled WGS sequence"/>
</dbReference>
<evidence type="ECO:0000313" key="4">
    <source>
        <dbReference type="Proteomes" id="UP000703590"/>
    </source>
</evidence>